<dbReference type="AlphaFoldDB" id="A0A4U1BTK6"/>
<dbReference type="GO" id="GO:0016853">
    <property type="term" value="F:isomerase activity"/>
    <property type="evidence" value="ECO:0007669"/>
    <property type="project" value="UniProtKB-KW"/>
</dbReference>
<dbReference type="PANTHER" id="PTHR42964:SF1">
    <property type="entry name" value="POLYKETIDE BIOSYNTHESIS ENOYL-COA HYDRATASE PKSH-RELATED"/>
    <property type="match status" value="1"/>
</dbReference>
<evidence type="ECO:0000313" key="2">
    <source>
        <dbReference type="EMBL" id="TKB57278.1"/>
    </source>
</evidence>
<keyword evidence="3" id="KW-1185">Reference proteome</keyword>
<dbReference type="InterPro" id="IPR014748">
    <property type="entry name" value="Enoyl-CoA_hydra_C"/>
</dbReference>
<dbReference type="EMBL" id="SWCJ01000002">
    <property type="protein sequence ID" value="TKB57278.1"/>
    <property type="molecule type" value="Genomic_DNA"/>
</dbReference>
<dbReference type="InterPro" id="IPR051683">
    <property type="entry name" value="Enoyl-CoA_Hydratase/Isomerase"/>
</dbReference>
<protein>
    <submittedName>
        <fullName evidence="2">Enoyl-CoA hydratase/isomerase family protein</fullName>
    </submittedName>
</protein>
<dbReference type="GO" id="GO:0008300">
    <property type="term" value="P:isoprenoid catabolic process"/>
    <property type="evidence" value="ECO:0007669"/>
    <property type="project" value="TreeGrafter"/>
</dbReference>
<dbReference type="OrthoDB" id="9807606at2"/>
<dbReference type="PANTHER" id="PTHR42964">
    <property type="entry name" value="ENOYL-COA HYDRATASE"/>
    <property type="match status" value="1"/>
</dbReference>
<dbReference type="InterPro" id="IPR001753">
    <property type="entry name" value="Enoyl-CoA_hydra/iso"/>
</dbReference>
<organism evidence="2 3">
    <name type="scientific">Ferrimonas aestuarii</name>
    <dbReference type="NCBI Taxonomy" id="2569539"/>
    <lineage>
        <taxon>Bacteria</taxon>
        <taxon>Pseudomonadati</taxon>
        <taxon>Pseudomonadota</taxon>
        <taxon>Gammaproteobacteria</taxon>
        <taxon>Alteromonadales</taxon>
        <taxon>Ferrimonadaceae</taxon>
        <taxon>Ferrimonas</taxon>
    </lineage>
</organism>
<proteinExistence type="inferred from homology"/>
<evidence type="ECO:0000313" key="3">
    <source>
        <dbReference type="Proteomes" id="UP000305675"/>
    </source>
</evidence>
<dbReference type="Gene3D" id="1.10.12.10">
    <property type="entry name" value="Lyase 2-enoyl-coa Hydratase, Chain A, domain 2"/>
    <property type="match status" value="1"/>
</dbReference>
<dbReference type="Proteomes" id="UP000305675">
    <property type="component" value="Unassembled WGS sequence"/>
</dbReference>
<reference evidence="2 3" key="1">
    <citation type="submission" date="2019-04" db="EMBL/GenBank/DDBJ databases">
        <authorList>
            <person name="Hwang J.C."/>
        </authorList>
    </citation>
    <scope>NUCLEOTIDE SEQUENCE [LARGE SCALE GENOMIC DNA]</scope>
    <source>
        <strain evidence="2 3">IMCC35002</strain>
    </source>
</reference>
<comment type="similarity">
    <text evidence="1">Belongs to the enoyl-CoA hydratase/isomerase family.</text>
</comment>
<dbReference type="Pfam" id="PF00378">
    <property type="entry name" value="ECH_1"/>
    <property type="match status" value="1"/>
</dbReference>
<dbReference type="CDD" id="cd06558">
    <property type="entry name" value="crotonase-like"/>
    <property type="match status" value="1"/>
</dbReference>
<evidence type="ECO:0000256" key="1">
    <source>
        <dbReference type="ARBA" id="ARBA00005254"/>
    </source>
</evidence>
<dbReference type="InterPro" id="IPR029045">
    <property type="entry name" value="ClpP/crotonase-like_dom_sf"/>
</dbReference>
<dbReference type="RefSeq" id="WP_136861924.1">
    <property type="nucleotide sequence ID" value="NZ_SWCJ01000002.1"/>
</dbReference>
<accession>A0A4U1BTK6</accession>
<name>A0A4U1BTK6_9GAMM</name>
<sequence>MIYTSINVQREPDFLTLTLNRPQCRNAMSLKMVEELSHAIESVASDLSCRAIVLQGSGGHFCAGGDLKDFTAAQGQGDGALALRDTNRAFGRLITQLEHAPQFTLGLLEGSVLGGGFGLACVCDYLIATQDCQFGLPETSLGLIPAQIAPFVVKRIGLTNTRPIALLGQKLNSEQAATINLVNEVQDSPAQLTLRRDQILATLGRCAPRANATTKALLHRTLTEPQEKLLDWAAEAFAESLTGDETKEGLSAFRDKRAPQWRQ</sequence>
<dbReference type="SUPFAM" id="SSF52096">
    <property type="entry name" value="ClpP/crotonase"/>
    <property type="match status" value="1"/>
</dbReference>
<keyword evidence="2" id="KW-0413">Isomerase</keyword>
<gene>
    <name evidence="2" type="ORF">FCL42_03075</name>
</gene>
<dbReference type="Gene3D" id="3.90.226.10">
    <property type="entry name" value="2-enoyl-CoA Hydratase, Chain A, domain 1"/>
    <property type="match status" value="1"/>
</dbReference>
<comment type="caution">
    <text evidence="2">The sequence shown here is derived from an EMBL/GenBank/DDBJ whole genome shotgun (WGS) entry which is preliminary data.</text>
</comment>